<dbReference type="EMBL" id="JACIGK010000057">
    <property type="protein sequence ID" value="MBB4268181.1"/>
    <property type="molecule type" value="Genomic_DNA"/>
</dbReference>
<organism evidence="1 2">
    <name type="scientific">Roseospira visakhapatnamensis</name>
    <dbReference type="NCBI Taxonomy" id="390880"/>
    <lineage>
        <taxon>Bacteria</taxon>
        <taxon>Pseudomonadati</taxon>
        <taxon>Pseudomonadota</taxon>
        <taxon>Alphaproteobacteria</taxon>
        <taxon>Rhodospirillales</taxon>
        <taxon>Rhodospirillaceae</taxon>
        <taxon>Roseospira</taxon>
    </lineage>
</organism>
<dbReference type="RefSeq" id="WP_184048895.1">
    <property type="nucleotide sequence ID" value="NZ_JACIGK010000057.1"/>
</dbReference>
<protein>
    <submittedName>
        <fullName evidence="1">Uncharacterized protein</fullName>
    </submittedName>
</protein>
<accession>A0A7W6RGJ8</accession>
<evidence type="ECO:0000313" key="2">
    <source>
        <dbReference type="Proteomes" id="UP000554286"/>
    </source>
</evidence>
<sequence length="128" mass="13594">MAALLVMLGGCDTMYDVAVHPVTLGAAAVSVATVVVTDKTVPDHVVSLVTGHDCSLVRYSTGGYYCVQPLPANTPVETRLYCYRSIGSITCYDNKLPGEDNRMVIDPRHVVSSRTLAGPMAGPLPGQR</sequence>
<evidence type="ECO:0000313" key="1">
    <source>
        <dbReference type="EMBL" id="MBB4268181.1"/>
    </source>
</evidence>
<reference evidence="1 2" key="1">
    <citation type="submission" date="2020-08" db="EMBL/GenBank/DDBJ databases">
        <title>Genome sequencing of Purple Non-Sulfur Bacteria from various extreme environments.</title>
        <authorList>
            <person name="Mayer M."/>
        </authorList>
    </citation>
    <scope>NUCLEOTIDE SEQUENCE [LARGE SCALE GENOMIC DNA]</scope>
    <source>
        <strain evidence="1 2">JA131</strain>
    </source>
</reference>
<name>A0A7W6RGJ8_9PROT</name>
<gene>
    <name evidence="1" type="ORF">GGD89_003837</name>
</gene>
<dbReference type="AlphaFoldDB" id="A0A7W6RGJ8"/>
<proteinExistence type="predicted"/>
<dbReference type="Proteomes" id="UP000554286">
    <property type="component" value="Unassembled WGS sequence"/>
</dbReference>
<comment type="caution">
    <text evidence="1">The sequence shown here is derived from an EMBL/GenBank/DDBJ whole genome shotgun (WGS) entry which is preliminary data.</text>
</comment>
<keyword evidence="2" id="KW-1185">Reference proteome</keyword>